<dbReference type="InterPro" id="IPR050557">
    <property type="entry name" value="RTX_toxin/Mannuronan_C5-epim"/>
</dbReference>
<protein>
    <submittedName>
        <fullName evidence="8">Ca2+-binding RTX toxin-like protein</fullName>
    </submittedName>
</protein>
<feature type="region of interest" description="Disordered" evidence="6">
    <location>
        <begin position="672"/>
        <end position="693"/>
    </location>
</feature>
<evidence type="ECO:0000259" key="7">
    <source>
        <dbReference type="SMART" id="SM00237"/>
    </source>
</evidence>
<evidence type="ECO:0000256" key="3">
    <source>
        <dbReference type="ARBA" id="ARBA00022729"/>
    </source>
</evidence>
<dbReference type="InterPro" id="IPR011049">
    <property type="entry name" value="Serralysin-like_metalloprot_C"/>
</dbReference>
<gene>
    <name evidence="8" type="ORF">QO018_003860</name>
</gene>
<evidence type="ECO:0000313" key="8">
    <source>
        <dbReference type="EMBL" id="MDQ0534982.1"/>
    </source>
</evidence>
<dbReference type="Gene3D" id="2.60.40.2030">
    <property type="match status" value="2"/>
</dbReference>
<dbReference type="Gene3D" id="2.150.10.10">
    <property type="entry name" value="Serralysin-like metalloprotease, C-terminal"/>
    <property type="match status" value="8"/>
</dbReference>
<keyword evidence="2" id="KW-0964">Secreted</keyword>
<feature type="compositionally biased region" description="Gly residues" evidence="6">
    <location>
        <begin position="262"/>
        <end position="273"/>
    </location>
</feature>
<keyword evidence="5" id="KW-0106">Calcium</keyword>
<reference evidence="8 9" key="1">
    <citation type="submission" date="2023-07" db="EMBL/GenBank/DDBJ databases">
        <title>Genomic Encyclopedia of Type Strains, Phase IV (KMG-IV): sequencing the most valuable type-strain genomes for metagenomic binning, comparative biology and taxonomic classification.</title>
        <authorList>
            <person name="Goeker M."/>
        </authorList>
    </citation>
    <scope>NUCLEOTIDE SEQUENCE [LARGE SCALE GENOMIC DNA]</scope>
    <source>
        <strain evidence="8 9">DSM 19922</strain>
    </source>
</reference>
<evidence type="ECO:0000256" key="4">
    <source>
        <dbReference type="ARBA" id="ARBA00022737"/>
    </source>
</evidence>
<dbReference type="SMART" id="SM00237">
    <property type="entry name" value="Calx_beta"/>
    <property type="match status" value="2"/>
</dbReference>
<dbReference type="InterPro" id="IPR018511">
    <property type="entry name" value="Hemolysin-typ_Ca-bd_CS"/>
</dbReference>
<feature type="region of interest" description="Disordered" evidence="6">
    <location>
        <begin position="258"/>
        <end position="287"/>
    </location>
</feature>
<dbReference type="Proteomes" id="UP001244552">
    <property type="component" value="Unassembled WGS sequence"/>
</dbReference>
<sequence length="1670" mass="164827">MANFTGGAGADTLIGTSDRDYIAGGAGNDLIDVGNGNDYAVGGAGSDTFVFRSNEGWDVIADFAAGAGGDVLDLRAIASFTSFQSFLAATAQEGADTVVTLGPTSAVKLAGVQRSALTQANVLLTGSATGGGTGGQTSGGTVSIGPSAVTLTEGSGGGTTPYQFTVTRNGDLSAASTVAWTVAGSGTAAADAADFAGNALPQGTLTFAAGQATATITVPVLADALQESDERFTVTLSNPSSGWTVTAASATGVITNDDSMSGGNGGGTGGGTGVPPAGTPGQSFTGTDARDTIIGTANNDTIDARGGNDYMNGGAGSDTFVFRANEGWDYIDGFAAGAGGDVLDLRAIASFTSFQSFLAATAQEGADTVVTLGSSGAVKLAGVQRSALTQANVLLTGSGTGGGTGGETGGQAGGGTVSISPPTVTLAEGSGGGTTPYQFTVTRNGDLSAASTVAWTVAGSGTAAADAADFAGNALPQGTLTFAAGQATATITLPVLADALQESDERFTVTLSNPSSGWTVTAASATGVITNDDSMSGGNGGTGGGTGVPPAGTPGQSFTGTDARDTIIGTANNDTIDARGGNDYMNGGAGSDTFVFRANEGWDYIDGFAAGAGGDVLDLRAIASFTSFQSFLAATAQEGADTVVTLGSSGAVKLAGVQRSALTQANVLLTGSGTGGETGGETGEGTTRTYTGTPGNDTIQAAAGSNTISGLDGDDILRGNTGSDTIFGGAGNDTLHGGEDTAADTLLGGTGNDTYYVSGPGDVVVENADEGTDTVIVSGGWNAGTTLNIERIVLNEAEAAQNGSLAGGMLPMELVGNSGNNVISGGWGNETIRGGGGNDTLSGGRGSDTIYGDAGNDDITLSSDGTGLAFGGEGADVFRAAWAGNHLGGVFSATIGDFVLGQDRLSIPWTFTGIESVDGNAVLSFLENPNVPVTGTARLTLSGVTADEVTAWVRRNGNDWAALTGNTSGGRVIYGTDGGETLTGGSGNDILDGKGGADILYGGDGNDTLSAGADGAADTLYGGAGDDTYVVSTGDQVIEEPDGAGGMDTVIVSGSWTNPYGVERVILSEDAAAQNGSITGNYANETLIGNAGDNVIDGSQGDDVIDGKAGNDTLYGGTGYGGSGVDTISGGDGDDEIHLSRGRASGGSGADAFVISASGQQMGSFAVTITDFELGVDRLTVSRPLKSVADQGGSTVLTFGYGTSMGLVGVSSLTLEGVSAAAVTQWVRGHGNDWAAFTGDTSGGRVVFGTSADETLTGGAGDDLLDGAEGADLLEGGAGNDTLSAGIDNAADTLSGGAGSDTYYVREGDLVVEDASLGADTDTVVVSGSWGNPYGVEQVILSEDSASLNGSITGNQSSETFTGNSGNNRLDGGWGNDTLYGMGGDDTLIGGWGDDSLSGGLGNDLLSASYGTMNGGAGHDTISAVFEGMHQAQGFNLVVEDFGLGEDTLRAPAHLVAISEVNGSTVLQYADGPLNLMPSHGTITLQGVGLSQVVNWVQANGNDWKAFSGDTLASGRYGTLGSDVLQGDAGDDFLVGLAGSDTLAGGDGNDTLLADDASDTLYGQAGNDYLIGGNGNDKLSGGTGNDTMWGGGGADVFDITGGTNSVDYISDFRASEGDRIYTGGVPLTIYDNGANACTIETGYRGMVYSTVHVSGISASEVASHLTYTGW</sequence>
<keyword evidence="3" id="KW-0732">Signal</keyword>
<evidence type="ECO:0000256" key="5">
    <source>
        <dbReference type="ARBA" id="ARBA00022837"/>
    </source>
</evidence>
<dbReference type="InterPro" id="IPR001343">
    <property type="entry name" value="Hemolysn_Ca-bd"/>
</dbReference>
<dbReference type="InterPro" id="IPR003644">
    <property type="entry name" value="Calx_beta"/>
</dbReference>
<keyword evidence="9" id="KW-1185">Reference proteome</keyword>
<feature type="region of interest" description="Disordered" evidence="6">
    <location>
        <begin position="531"/>
        <end position="556"/>
    </location>
</feature>
<dbReference type="PROSITE" id="PS00330">
    <property type="entry name" value="HEMOLYSIN_CALCIUM"/>
    <property type="match status" value="7"/>
</dbReference>
<keyword evidence="4" id="KW-0677">Repeat</keyword>
<dbReference type="SUPFAM" id="SSF51120">
    <property type="entry name" value="beta-Roll"/>
    <property type="match status" value="10"/>
</dbReference>
<dbReference type="Pfam" id="PF03160">
    <property type="entry name" value="Calx-beta"/>
    <property type="match status" value="2"/>
</dbReference>
<feature type="compositionally biased region" description="Gly residues" evidence="6">
    <location>
        <begin position="537"/>
        <end position="547"/>
    </location>
</feature>
<evidence type="ECO:0000256" key="1">
    <source>
        <dbReference type="ARBA" id="ARBA00004613"/>
    </source>
</evidence>
<dbReference type="PRINTS" id="PR00313">
    <property type="entry name" value="CABNDNGRPT"/>
</dbReference>
<accession>A0ABU0MND2</accession>
<evidence type="ECO:0000256" key="2">
    <source>
        <dbReference type="ARBA" id="ARBA00022525"/>
    </source>
</evidence>
<feature type="domain" description="Calx-beta" evidence="7">
    <location>
        <begin position="129"/>
        <end position="237"/>
    </location>
</feature>
<dbReference type="SUPFAM" id="SSF141072">
    <property type="entry name" value="CalX-like"/>
    <property type="match status" value="2"/>
</dbReference>
<evidence type="ECO:0000313" key="9">
    <source>
        <dbReference type="Proteomes" id="UP001244552"/>
    </source>
</evidence>
<feature type="region of interest" description="Disordered" evidence="6">
    <location>
        <begin position="398"/>
        <end position="418"/>
    </location>
</feature>
<dbReference type="RefSeq" id="WP_209986698.1">
    <property type="nucleotide sequence ID" value="NZ_JAGINO010000019.1"/>
</dbReference>
<feature type="compositionally biased region" description="Gly residues" evidence="6">
    <location>
        <begin position="398"/>
        <end position="416"/>
    </location>
</feature>
<proteinExistence type="predicted"/>
<dbReference type="PANTHER" id="PTHR38340:SF1">
    <property type="entry name" value="S-LAYER PROTEIN"/>
    <property type="match status" value="1"/>
</dbReference>
<feature type="compositionally biased region" description="Gly residues" evidence="6">
    <location>
        <begin position="672"/>
        <end position="683"/>
    </location>
</feature>
<evidence type="ECO:0000256" key="6">
    <source>
        <dbReference type="SAM" id="MobiDB-lite"/>
    </source>
</evidence>
<comment type="subcellular location">
    <subcellularLocation>
        <location evidence="1">Secreted</location>
    </subcellularLocation>
</comment>
<dbReference type="Pfam" id="PF00353">
    <property type="entry name" value="HemolysinCabind"/>
    <property type="match status" value="14"/>
</dbReference>
<dbReference type="PANTHER" id="PTHR38340">
    <property type="entry name" value="S-LAYER PROTEIN"/>
    <property type="match status" value="1"/>
</dbReference>
<name>A0ABU0MND2_9PROT</name>
<feature type="domain" description="Calx-beta" evidence="7">
    <location>
        <begin position="404"/>
        <end position="512"/>
    </location>
</feature>
<comment type="caution">
    <text evidence="8">The sequence shown here is derived from an EMBL/GenBank/DDBJ whole genome shotgun (WGS) entry which is preliminary data.</text>
</comment>
<organism evidence="8 9">
    <name type="scientific">Azospirillum picis</name>
    <dbReference type="NCBI Taxonomy" id="488438"/>
    <lineage>
        <taxon>Bacteria</taxon>
        <taxon>Pseudomonadati</taxon>
        <taxon>Pseudomonadota</taxon>
        <taxon>Alphaproteobacteria</taxon>
        <taxon>Rhodospirillales</taxon>
        <taxon>Azospirillaceae</taxon>
        <taxon>Azospirillum</taxon>
    </lineage>
</organism>
<dbReference type="InterPro" id="IPR038081">
    <property type="entry name" value="CalX-like_sf"/>
</dbReference>
<feature type="compositionally biased region" description="Low complexity" evidence="6">
    <location>
        <begin position="684"/>
        <end position="693"/>
    </location>
</feature>
<dbReference type="EMBL" id="JAUSVU010000015">
    <property type="protein sequence ID" value="MDQ0534982.1"/>
    <property type="molecule type" value="Genomic_DNA"/>
</dbReference>